<feature type="domain" description="Amidohydrolase-related" evidence="5">
    <location>
        <begin position="51"/>
        <end position="432"/>
    </location>
</feature>
<dbReference type="InterPro" id="IPR006680">
    <property type="entry name" value="Amidohydro-rel"/>
</dbReference>
<accession>A0ABS4GPK1</accession>
<dbReference type="Pfam" id="PF01979">
    <property type="entry name" value="Amidohydro_1"/>
    <property type="match status" value="1"/>
</dbReference>
<organism evidence="6 7">
    <name type="scientific">Ammoniphilus resinae</name>
    <dbReference type="NCBI Taxonomy" id="861532"/>
    <lineage>
        <taxon>Bacteria</taxon>
        <taxon>Bacillati</taxon>
        <taxon>Bacillota</taxon>
        <taxon>Bacilli</taxon>
        <taxon>Bacillales</taxon>
        <taxon>Paenibacillaceae</taxon>
        <taxon>Aneurinibacillus group</taxon>
        <taxon>Ammoniphilus</taxon>
    </lineage>
</organism>
<proteinExistence type="inferred from homology"/>
<protein>
    <submittedName>
        <fullName evidence="6">Dihydropyrimidinase</fullName>
        <ecNumber evidence="6">3.5.2.2</ecNumber>
    </submittedName>
</protein>
<evidence type="ECO:0000256" key="1">
    <source>
        <dbReference type="ARBA" id="ARBA00001947"/>
    </source>
</evidence>
<dbReference type="RefSeq" id="WP_209810255.1">
    <property type="nucleotide sequence ID" value="NZ_JAGGKT010000005.1"/>
</dbReference>
<dbReference type="Proteomes" id="UP001519343">
    <property type="component" value="Unassembled WGS sequence"/>
</dbReference>
<dbReference type="InterPro" id="IPR032466">
    <property type="entry name" value="Metal_Hydrolase"/>
</dbReference>
<evidence type="ECO:0000313" key="7">
    <source>
        <dbReference type="Proteomes" id="UP001519343"/>
    </source>
</evidence>
<keyword evidence="7" id="KW-1185">Reference proteome</keyword>
<reference evidence="6 7" key="1">
    <citation type="submission" date="2021-03" db="EMBL/GenBank/DDBJ databases">
        <title>Genomic Encyclopedia of Type Strains, Phase IV (KMG-IV): sequencing the most valuable type-strain genomes for metagenomic binning, comparative biology and taxonomic classification.</title>
        <authorList>
            <person name="Goeker M."/>
        </authorList>
    </citation>
    <scope>NUCLEOTIDE SEQUENCE [LARGE SCALE GENOMIC DNA]</scope>
    <source>
        <strain evidence="6 7">DSM 24738</strain>
    </source>
</reference>
<gene>
    <name evidence="6" type="ORF">J2Z37_002199</name>
</gene>
<comment type="similarity">
    <text evidence="2">Belongs to the metallo-dependent hydrolases superfamily. Hydantoinase/dihydropyrimidinase family.</text>
</comment>
<sequence length="458" mass="50878">MLDLMIKNGTVVNANGSAKQDVGIKDGKVVMLGDSAYFPESKEVIDAKGQYVLPGFIDSHVHVNLKMGEFTTLDSFYNASLAAAFGGTTTMVEFAIPYKGETPLDAVVRRKEEADNQSVINYSFHGCVTNGNDESYRDVAELITGGIPTIKMFTVYKDVVMVGKGEILQVLKIIKEKGGLAKFHAESDDIIDYQINEFIKNGKTTPMYHPLSRPSIAEAEAVSSLLTLIEHTEAPAIFVHMSTGMVKEQLKTYRNRLPVFTEVCPHYLMLSDQFYNGEDGQNYICSPPLRPAHEIDGLWEMVQSGLIDVINSDHCCYDTEQKNKYKTEFYKAPNGLPGIETRGTVFFSEAVMKNRITINQFVDFTSTKAAKLMGMYPKKGVIGIGSDADVVVFDPRTRFQITAQNLHMQTDYTPFEGFEVTGSPVHTIINGKHIIANGNLKDDSFRGQFIKRGKPILN</sequence>
<dbReference type="InterPro" id="IPR011059">
    <property type="entry name" value="Metal-dep_hydrolase_composite"/>
</dbReference>
<dbReference type="SUPFAM" id="SSF51556">
    <property type="entry name" value="Metallo-dependent hydrolases"/>
    <property type="match status" value="1"/>
</dbReference>
<dbReference type="NCBIfam" id="TIGR02033">
    <property type="entry name" value="D-hydantoinase"/>
    <property type="match status" value="1"/>
</dbReference>
<name>A0ABS4GPK1_9BACL</name>
<dbReference type="SUPFAM" id="SSF51338">
    <property type="entry name" value="Composite domain of metallo-dependent hydrolases"/>
    <property type="match status" value="1"/>
</dbReference>
<dbReference type="Gene3D" id="2.30.40.10">
    <property type="entry name" value="Urease, subunit C, domain 1"/>
    <property type="match status" value="1"/>
</dbReference>
<comment type="caution">
    <text evidence="6">The sequence shown here is derived from an EMBL/GenBank/DDBJ whole genome shotgun (WGS) entry which is preliminary data.</text>
</comment>
<keyword evidence="3" id="KW-0479">Metal-binding</keyword>
<evidence type="ECO:0000259" key="5">
    <source>
        <dbReference type="Pfam" id="PF01979"/>
    </source>
</evidence>
<evidence type="ECO:0000313" key="6">
    <source>
        <dbReference type="EMBL" id="MBP1932198.1"/>
    </source>
</evidence>
<dbReference type="GO" id="GO:0004157">
    <property type="term" value="F:dihydropyrimidinase activity"/>
    <property type="evidence" value="ECO:0007669"/>
    <property type="project" value="UniProtKB-EC"/>
</dbReference>
<comment type="cofactor">
    <cofactor evidence="1">
        <name>Zn(2+)</name>
        <dbReference type="ChEBI" id="CHEBI:29105"/>
    </cofactor>
</comment>
<dbReference type="EMBL" id="JAGGKT010000005">
    <property type="protein sequence ID" value="MBP1932198.1"/>
    <property type="molecule type" value="Genomic_DNA"/>
</dbReference>
<dbReference type="EC" id="3.5.2.2" evidence="6"/>
<dbReference type="PANTHER" id="PTHR11647">
    <property type="entry name" value="HYDRANTOINASE/DIHYDROPYRIMIDINASE FAMILY MEMBER"/>
    <property type="match status" value="1"/>
</dbReference>
<evidence type="ECO:0000256" key="3">
    <source>
        <dbReference type="ARBA" id="ARBA00022723"/>
    </source>
</evidence>
<evidence type="ECO:0000256" key="2">
    <source>
        <dbReference type="ARBA" id="ARBA00008829"/>
    </source>
</evidence>
<evidence type="ECO:0000256" key="4">
    <source>
        <dbReference type="ARBA" id="ARBA00022801"/>
    </source>
</evidence>
<dbReference type="Gene3D" id="3.20.20.140">
    <property type="entry name" value="Metal-dependent hydrolases"/>
    <property type="match status" value="1"/>
</dbReference>
<dbReference type="InterPro" id="IPR011778">
    <property type="entry name" value="Hydantoinase/dihydroPyrase"/>
</dbReference>
<dbReference type="PANTHER" id="PTHR11647:SF1">
    <property type="entry name" value="COLLAPSIN RESPONSE MEDIATOR PROTEIN"/>
    <property type="match status" value="1"/>
</dbReference>
<keyword evidence="4 6" id="KW-0378">Hydrolase</keyword>
<dbReference type="InterPro" id="IPR050378">
    <property type="entry name" value="Metallo-dep_Hydrolases_sf"/>
</dbReference>